<keyword evidence="2" id="KW-0812">Transmembrane</keyword>
<keyword evidence="2" id="KW-1133">Transmembrane helix</keyword>
<comment type="caution">
    <text evidence="3">The sequence shown here is derived from an EMBL/GenBank/DDBJ whole genome shotgun (WGS) entry which is preliminary data.</text>
</comment>
<keyword evidence="2" id="KW-0472">Membrane</keyword>
<feature type="transmembrane region" description="Helical" evidence="2">
    <location>
        <begin position="555"/>
        <end position="575"/>
    </location>
</feature>
<feature type="transmembrane region" description="Helical" evidence="2">
    <location>
        <begin position="277"/>
        <end position="295"/>
    </location>
</feature>
<feature type="region of interest" description="Disordered" evidence="1">
    <location>
        <begin position="1"/>
        <end position="49"/>
    </location>
</feature>
<feature type="transmembrane region" description="Helical" evidence="2">
    <location>
        <begin position="636"/>
        <end position="658"/>
    </location>
</feature>
<name>A0A1V9ZQC1_9STRA</name>
<protein>
    <recommendedName>
        <fullName evidence="5">Transmembrane protein</fullName>
    </recommendedName>
</protein>
<dbReference type="OrthoDB" id="66514at2759"/>
<evidence type="ECO:0008006" key="5">
    <source>
        <dbReference type="Google" id="ProtNLM"/>
    </source>
</evidence>
<feature type="transmembrane region" description="Helical" evidence="2">
    <location>
        <begin position="457"/>
        <end position="483"/>
    </location>
</feature>
<feature type="transmembrane region" description="Helical" evidence="2">
    <location>
        <begin position="315"/>
        <end position="333"/>
    </location>
</feature>
<evidence type="ECO:0000256" key="2">
    <source>
        <dbReference type="SAM" id="Phobius"/>
    </source>
</evidence>
<reference evidence="3 4" key="1">
    <citation type="journal article" date="2014" name="Genome Biol. Evol.">
        <title>The secreted proteins of Achlya hypogyna and Thraustotheca clavata identify the ancestral oomycete secretome and reveal gene acquisitions by horizontal gene transfer.</title>
        <authorList>
            <person name="Misner I."/>
            <person name="Blouin N."/>
            <person name="Leonard G."/>
            <person name="Richards T.A."/>
            <person name="Lane C.E."/>
        </authorList>
    </citation>
    <scope>NUCLEOTIDE SEQUENCE [LARGE SCALE GENOMIC DNA]</scope>
    <source>
        <strain evidence="3 4">ATCC 34112</strain>
    </source>
</reference>
<dbReference type="Proteomes" id="UP000243217">
    <property type="component" value="Unassembled WGS sequence"/>
</dbReference>
<keyword evidence="4" id="KW-1185">Reference proteome</keyword>
<dbReference type="EMBL" id="JNBS01001743">
    <property type="protein sequence ID" value="OQS00177.1"/>
    <property type="molecule type" value="Genomic_DNA"/>
</dbReference>
<dbReference type="AlphaFoldDB" id="A0A1V9ZQC1"/>
<accession>A0A1V9ZQC1</accession>
<sequence>MEQTKDSSVGKVSFNGSEALSSHPRESLVMLSEYPEDHKPSRTDSVAPLQHSLIDVSEAAKRNRESTMRGEPFLVNDPLISDDDANLLIIQANRVPDESKLSFDQIMKNIKERRYFQQQFGNIQGQAGMNPRTLKFSPKYEAAYADYIQRDSILRVRFCFLLGAAALSFYVWYDAEQSTYKATAKMPFWEFANVTRKDMLDFLSILGPASFLLGALLTIVPCLVSSFRLERLTFIVFTIVSLTLTLRKPVGRFKGPVLPLVILLIPIFGITRMRFRLSFILGWSIFLTYFTIQTITKHQMPEDVSKKWDSQSDIIYQTINYGISVIGGMVSHYRQELLRRRNFALKLPFTGLTDDDMEPMVLEKFRKRMLIHRTTLSFKHKEVEDMFYRHWYLIDPFPFENPNVASLHVGVFRTIRFAIMGLIMDQIILGIQDYKLLWLPGHRTEAKNTLTPDGSAYAYYGSLVARYGIIVPCYLSMALFMYLMGQAFYRTWLHKDEEVTELEEAIAIEIQTPRKVDFEDVSRWIQTRDHAKKWKDEKITEMLATKGGYVKYAQWYSAIVIIIHVTCMALLLIWITRNTKSAQNVYFMGFLNSLLFPHRSGFRIRFIYATTTTAILATVFIIVFACALAPPDSSHAVQMLWVQYTTYIVVVVVLGMFISHEEESLRRTFFILKSLRTLEFRDYFKVVLRVQGWVRNKLKKKLHEVRQRLSDLSDVPLPEPTPVVVSNAAPYMAQASKYGVMAQGFNCTAVLIDVITSSLQS</sequence>
<feature type="transmembrane region" description="Helical" evidence="2">
    <location>
        <begin position="606"/>
        <end position="630"/>
    </location>
</feature>
<evidence type="ECO:0000313" key="4">
    <source>
        <dbReference type="Proteomes" id="UP000243217"/>
    </source>
</evidence>
<organism evidence="3 4">
    <name type="scientific">Thraustotheca clavata</name>
    <dbReference type="NCBI Taxonomy" id="74557"/>
    <lineage>
        <taxon>Eukaryota</taxon>
        <taxon>Sar</taxon>
        <taxon>Stramenopiles</taxon>
        <taxon>Oomycota</taxon>
        <taxon>Saprolegniomycetes</taxon>
        <taxon>Saprolegniales</taxon>
        <taxon>Achlyaceae</taxon>
        <taxon>Thraustotheca</taxon>
    </lineage>
</organism>
<proteinExistence type="predicted"/>
<evidence type="ECO:0000256" key="1">
    <source>
        <dbReference type="SAM" id="MobiDB-lite"/>
    </source>
</evidence>
<feature type="transmembrane region" description="Helical" evidence="2">
    <location>
        <begin position="202"/>
        <end position="224"/>
    </location>
</feature>
<gene>
    <name evidence="3" type="ORF">THRCLA_06169</name>
</gene>
<feature type="transmembrane region" description="Helical" evidence="2">
    <location>
        <begin position="154"/>
        <end position="173"/>
    </location>
</feature>
<evidence type="ECO:0000313" key="3">
    <source>
        <dbReference type="EMBL" id="OQS00177.1"/>
    </source>
</evidence>